<dbReference type="InterPro" id="IPR027417">
    <property type="entry name" value="P-loop_NTPase"/>
</dbReference>
<reference evidence="1" key="2">
    <citation type="submission" date="2020-09" db="EMBL/GenBank/DDBJ databases">
        <authorList>
            <person name="Sun Q."/>
            <person name="Kim S."/>
        </authorList>
    </citation>
    <scope>NUCLEOTIDE SEQUENCE</scope>
    <source>
        <strain evidence="1">KCTC 12711</strain>
    </source>
</reference>
<comment type="caution">
    <text evidence="1">The sequence shown here is derived from an EMBL/GenBank/DDBJ whole genome shotgun (WGS) entry which is preliminary data.</text>
</comment>
<gene>
    <name evidence="1" type="ORF">GCM10008090_32050</name>
</gene>
<dbReference type="Pfam" id="PF05673">
    <property type="entry name" value="DUF815"/>
    <property type="match status" value="1"/>
</dbReference>
<name>A0A918VQP1_9GAMM</name>
<dbReference type="InterPro" id="IPR008533">
    <property type="entry name" value="DUF815"/>
</dbReference>
<dbReference type="Gene3D" id="3.40.50.300">
    <property type="entry name" value="P-loop containing nucleotide triphosphate hydrolases"/>
    <property type="match status" value="1"/>
</dbReference>
<dbReference type="GO" id="GO:0005524">
    <property type="term" value="F:ATP binding"/>
    <property type="evidence" value="ECO:0007669"/>
    <property type="project" value="UniProtKB-KW"/>
</dbReference>
<dbReference type="PANTHER" id="PTHR42935:SF1">
    <property type="entry name" value="SLR0930 PROTEIN"/>
    <property type="match status" value="1"/>
</dbReference>
<dbReference type="AlphaFoldDB" id="A0A918VQP1"/>
<organism evidence="1 2">
    <name type="scientific">Arenicella chitinivorans</name>
    <dbReference type="NCBI Taxonomy" id="1329800"/>
    <lineage>
        <taxon>Bacteria</taxon>
        <taxon>Pseudomonadati</taxon>
        <taxon>Pseudomonadota</taxon>
        <taxon>Gammaproteobacteria</taxon>
        <taxon>Arenicellales</taxon>
        <taxon>Arenicellaceae</taxon>
        <taxon>Arenicella</taxon>
    </lineage>
</organism>
<evidence type="ECO:0000313" key="1">
    <source>
        <dbReference type="EMBL" id="GHA19883.1"/>
    </source>
</evidence>
<dbReference type="CDD" id="cd00009">
    <property type="entry name" value="AAA"/>
    <property type="match status" value="1"/>
</dbReference>
<proteinExistence type="predicted"/>
<dbReference type="SUPFAM" id="SSF52540">
    <property type="entry name" value="P-loop containing nucleoside triphosphate hydrolases"/>
    <property type="match status" value="1"/>
</dbReference>
<reference evidence="1" key="1">
    <citation type="journal article" date="2014" name="Int. J. Syst. Evol. Microbiol.">
        <title>Complete genome sequence of Corynebacterium casei LMG S-19264T (=DSM 44701T), isolated from a smear-ripened cheese.</title>
        <authorList>
            <consortium name="US DOE Joint Genome Institute (JGI-PGF)"/>
            <person name="Walter F."/>
            <person name="Albersmeier A."/>
            <person name="Kalinowski J."/>
            <person name="Ruckert C."/>
        </authorList>
    </citation>
    <scope>NUCLEOTIDE SEQUENCE</scope>
    <source>
        <strain evidence="1">KCTC 12711</strain>
    </source>
</reference>
<dbReference type="EMBL" id="BMXA01000008">
    <property type="protein sequence ID" value="GHA19883.1"/>
    <property type="molecule type" value="Genomic_DNA"/>
</dbReference>
<dbReference type="PANTHER" id="PTHR42935">
    <property type="entry name" value="SLR0930 PROTEIN"/>
    <property type="match status" value="1"/>
</dbReference>
<keyword evidence="1" id="KW-0067">ATP-binding</keyword>
<protein>
    <submittedName>
        <fullName evidence="1">ATP-binding protein</fullName>
    </submittedName>
</protein>
<sequence length="259" mass="30019">MQQKANFQNDYAAIWRAKKEFLKPVKYIDKICFDDLIGIDRQKEQLIENTERFLDNLPANNVLLWGARGTGKSSLIKALLNTYAAKGLRVIEIDREDLDDLIDISDEIRDLPFKFIVFCDDLSFEEGEKGYKGLKRILEGSIESPPENVKIYATSNRRHLVPEYQNENQGVNVSHRGEIHYGDSVEEKISLSDRFGLWLSFYHGNQQAYLDVVESYFKDYEGDRELLRAEALSFAQTRASKSGRTAKQFYNSYFQKKTE</sequence>
<dbReference type="RefSeq" id="WP_189402723.1">
    <property type="nucleotide sequence ID" value="NZ_BMXA01000008.1"/>
</dbReference>
<dbReference type="Proteomes" id="UP000614811">
    <property type="component" value="Unassembled WGS sequence"/>
</dbReference>
<accession>A0A918VQP1</accession>
<keyword evidence="1" id="KW-0547">Nucleotide-binding</keyword>
<keyword evidence="2" id="KW-1185">Reference proteome</keyword>
<evidence type="ECO:0000313" key="2">
    <source>
        <dbReference type="Proteomes" id="UP000614811"/>
    </source>
</evidence>